<keyword evidence="1" id="KW-0472">Membrane</keyword>
<dbReference type="RefSeq" id="WP_139224879.1">
    <property type="nucleotide sequence ID" value="NZ_FOVF01000005.1"/>
</dbReference>
<organism evidence="2 3">
    <name type="scientific">Dokdonella immobilis</name>
    <dbReference type="NCBI Taxonomy" id="578942"/>
    <lineage>
        <taxon>Bacteria</taxon>
        <taxon>Pseudomonadati</taxon>
        <taxon>Pseudomonadota</taxon>
        <taxon>Gammaproteobacteria</taxon>
        <taxon>Lysobacterales</taxon>
        <taxon>Rhodanobacteraceae</taxon>
        <taxon>Dokdonella</taxon>
    </lineage>
</organism>
<evidence type="ECO:0000256" key="1">
    <source>
        <dbReference type="SAM" id="Phobius"/>
    </source>
</evidence>
<sequence length="234" mass="27185">MDSLSWEQANRIIRSQISDDDTAENLSLRDESQEFLNSFYSSIRRNGEPLDGWRHFHPSREPESLYSVEYHRDSLRSSAAHYIEHLRGIHRREFDWLIVNVLMYAEISAYAAVLNPIGSMASSPEKRWLIALRWIWRALKWLIFVAILFAALAFNSSWLAGSAIALAVVVQGLKWRQRYRAAKTLQSMLTAYASVGSWTLSWAVVWELLSKSRNLGAYWDPEVYRLVELRMKSD</sequence>
<accession>A0A1I4WMC6</accession>
<dbReference type="EMBL" id="FOVF01000005">
    <property type="protein sequence ID" value="SFN14918.1"/>
    <property type="molecule type" value="Genomic_DNA"/>
</dbReference>
<name>A0A1I4WMC6_9GAMM</name>
<protein>
    <submittedName>
        <fullName evidence="2">Uncharacterized protein</fullName>
    </submittedName>
</protein>
<gene>
    <name evidence="2" type="ORF">SAMN05216289_105175</name>
</gene>
<reference evidence="2 3" key="1">
    <citation type="submission" date="2016-10" db="EMBL/GenBank/DDBJ databases">
        <authorList>
            <person name="de Groot N.N."/>
        </authorList>
    </citation>
    <scope>NUCLEOTIDE SEQUENCE [LARGE SCALE GENOMIC DNA]</scope>
    <source>
        <strain evidence="2 3">CGMCC 1.7659</strain>
    </source>
</reference>
<evidence type="ECO:0000313" key="3">
    <source>
        <dbReference type="Proteomes" id="UP000198575"/>
    </source>
</evidence>
<feature type="transmembrane region" description="Helical" evidence="1">
    <location>
        <begin position="141"/>
        <end position="169"/>
    </location>
</feature>
<dbReference type="Proteomes" id="UP000198575">
    <property type="component" value="Unassembled WGS sequence"/>
</dbReference>
<keyword evidence="1" id="KW-1133">Transmembrane helix</keyword>
<dbReference type="AlphaFoldDB" id="A0A1I4WMC6"/>
<dbReference type="OrthoDB" id="5761185at2"/>
<evidence type="ECO:0000313" key="2">
    <source>
        <dbReference type="EMBL" id="SFN14918.1"/>
    </source>
</evidence>
<feature type="transmembrane region" description="Helical" evidence="1">
    <location>
        <begin position="97"/>
        <end position="121"/>
    </location>
</feature>
<keyword evidence="3" id="KW-1185">Reference proteome</keyword>
<keyword evidence="1" id="KW-0812">Transmembrane</keyword>
<proteinExistence type="predicted"/>